<dbReference type="Gene3D" id="3.40.600.10">
    <property type="entry name" value="DNA mismatch repair MutH/Restriction endonuclease, type II"/>
    <property type="match status" value="1"/>
</dbReference>
<dbReference type="InterPro" id="IPR036388">
    <property type="entry name" value="WH-like_DNA-bd_sf"/>
</dbReference>
<dbReference type="InterPro" id="IPR037057">
    <property type="entry name" value="DNA_rep_MutH/T2_RE_sf"/>
</dbReference>
<evidence type="ECO:0000256" key="1">
    <source>
        <dbReference type="ARBA" id="ARBA00022722"/>
    </source>
</evidence>
<name>A0ABU2B9K6_9CORY</name>
<dbReference type="Gene3D" id="1.10.10.10">
    <property type="entry name" value="Winged helix-like DNA-binding domain superfamily/Winged helix DNA-binding domain"/>
    <property type="match status" value="1"/>
</dbReference>
<dbReference type="EMBL" id="JAVDYF010000001">
    <property type="protein sequence ID" value="MDR7355283.1"/>
    <property type="molecule type" value="Genomic_DNA"/>
</dbReference>
<dbReference type="Proteomes" id="UP001183619">
    <property type="component" value="Unassembled WGS sequence"/>
</dbReference>
<dbReference type="CDD" id="cd22338">
    <property type="entry name" value="NaeI-like"/>
    <property type="match status" value="1"/>
</dbReference>
<dbReference type="InterPro" id="IPR015210">
    <property type="entry name" value="NaeI"/>
</dbReference>
<gene>
    <name evidence="5" type="ORF">J2S37_001821</name>
</gene>
<dbReference type="InterPro" id="IPR011335">
    <property type="entry name" value="Restrct_endonuc-II-like"/>
</dbReference>
<dbReference type="RefSeq" id="WP_277105554.1">
    <property type="nucleotide sequence ID" value="NZ_BAAAJS010000078.1"/>
</dbReference>
<sequence length="316" mass="34923">MSDLSSSSVPAPDPVSLELAQKLMDFDPDGVLCARAIRKALDLVYDGQHTGRFSIDQVTKTEAAHVGSLVEIYLRRALDGFLSDGVQMDFAIDGVDVDCKYSKHPFGWMIPREALGHFAVVVHADDRTSYWHLGFVRITESILTQGKNRDLKRSITAKGRSAIAWCWQANSLPENILLKLPQDVVDGIMGQPSGAKRVDELFRRTLGRIVSRNVIATVAQQEDYMKRVRYNGGSRSRLAPEGIIILGGDYLAHRKIAEDLNIVVPNHGEMVAIRLSSNCNPTTPHTAIINNTHWCVASENDLIESAPKVPNPSSRN</sequence>
<evidence type="ECO:0000256" key="2">
    <source>
        <dbReference type="ARBA" id="ARBA00022759"/>
    </source>
</evidence>
<dbReference type="SUPFAM" id="SSF52980">
    <property type="entry name" value="Restriction endonuclease-like"/>
    <property type="match status" value="1"/>
</dbReference>
<keyword evidence="1" id="KW-0540">Nuclease</keyword>
<evidence type="ECO:0000313" key="6">
    <source>
        <dbReference type="Proteomes" id="UP001183619"/>
    </source>
</evidence>
<organism evidence="5 6">
    <name type="scientific">Corynebacterium felinum</name>
    <dbReference type="NCBI Taxonomy" id="131318"/>
    <lineage>
        <taxon>Bacteria</taxon>
        <taxon>Bacillati</taxon>
        <taxon>Actinomycetota</taxon>
        <taxon>Actinomycetes</taxon>
        <taxon>Mycobacteriales</taxon>
        <taxon>Corynebacteriaceae</taxon>
        <taxon>Corynebacterium</taxon>
    </lineage>
</organism>
<keyword evidence="3" id="KW-0378">Hydrolase</keyword>
<dbReference type="Pfam" id="PF09126">
    <property type="entry name" value="NaeI"/>
    <property type="match status" value="1"/>
</dbReference>
<evidence type="ECO:0000313" key="5">
    <source>
        <dbReference type="EMBL" id="MDR7355283.1"/>
    </source>
</evidence>
<accession>A0ABU2B9K6</accession>
<proteinExistence type="predicted"/>
<keyword evidence="6" id="KW-1185">Reference proteome</keyword>
<keyword evidence="2" id="KW-0255">Endonuclease</keyword>
<protein>
    <recommendedName>
        <fullName evidence="4">Type II restriction enzyme NaeI domain-containing protein</fullName>
    </recommendedName>
</protein>
<evidence type="ECO:0000256" key="3">
    <source>
        <dbReference type="ARBA" id="ARBA00022801"/>
    </source>
</evidence>
<reference evidence="5 6" key="1">
    <citation type="submission" date="2023-07" db="EMBL/GenBank/DDBJ databases">
        <title>Sequencing the genomes of 1000 actinobacteria strains.</title>
        <authorList>
            <person name="Klenk H.-P."/>
        </authorList>
    </citation>
    <scope>NUCLEOTIDE SEQUENCE [LARGE SCALE GENOMIC DNA]</scope>
    <source>
        <strain evidence="5 6">DSM 44508</strain>
    </source>
</reference>
<comment type="caution">
    <text evidence="5">The sequence shown here is derived from an EMBL/GenBank/DDBJ whole genome shotgun (WGS) entry which is preliminary data.</text>
</comment>
<feature type="domain" description="Type II restriction enzyme NaeI" evidence="4">
    <location>
        <begin position="19"/>
        <end position="303"/>
    </location>
</feature>
<evidence type="ECO:0000259" key="4">
    <source>
        <dbReference type="Pfam" id="PF09126"/>
    </source>
</evidence>